<dbReference type="SUPFAM" id="SSF101967">
    <property type="entry name" value="Adhesin YadA, collagen-binding domain"/>
    <property type="match status" value="2"/>
</dbReference>
<keyword evidence="4" id="KW-0813">Transport</keyword>
<accession>A0A132EM67</accession>
<dbReference type="OrthoDB" id="9035642at2"/>
<dbReference type="Pfam" id="PF05662">
    <property type="entry name" value="YadA_stalk"/>
    <property type="match status" value="3"/>
</dbReference>
<evidence type="ECO:0000256" key="1">
    <source>
        <dbReference type="ARBA" id="ARBA00004241"/>
    </source>
</evidence>
<dbReference type="EMBL" id="LPJR01000002">
    <property type="protein sequence ID" value="KWF37439.1"/>
    <property type="molecule type" value="Genomic_DNA"/>
</dbReference>
<dbReference type="Pfam" id="PF05658">
    <property type="entry name" value="YadA_head"/>
    <property type="match status" value="2"/>
</dbReference>
<proteinExistence type="inferred from homology"/>
<evidence type="ECO:0000259" key="14">
    <source>
        <dbReference type="Pfam" id="PF05662"/>
    </source>
</evidence>
<dbReference type="Pfam" id="PF03895">
    <property type="entry name" value="YadA_anchor"/>
    <property type="match status" value="1"/>
</dbReference>
<evidence type="ECO:0000256" key="10">
    <source>
        <dbReference type="ARBA" id="ARBA00023237"/>
    </source>
</evidence>
<dbReference type="AlphaFoldDB" id="A0A132EM67"/>
<keyword evidence="8" id="KW-0653">Protein transport</keyword>
<feature type="domain" description="Trimeric autotransporter adhesin YadA-like head" evidence="13">
    <location>
        <begin position="191"/>
        <end position="217"/>
    </location>
</feature>
<sequence length="360" mass="34213">GIASGTVGLVQQQGGAPGNGTITIGAATGGTAVDVTGTTGARQIKGVAAGVDATDAVNVSQLNAAVSNVSDNAVMYDNAARSMVTLGGVGASVPVVLRNVAPATLSAASTDAVNGSQLYATNLAVTANTNAINALSNNLNNVKDGLIHAQQPVVQPTSTPDYLKYFAASSSGAAANASGPESISAGGNSSASGANSVAVGAGSQASGSGAVALGANSSALGNGSVAVGQGSVASGDNTVSFGNSAAGMTRTLTNVSAGVAPTDAVNVKQLNDSVSGLRSQIEHDRADANGGTASAVAIASLPQAPAPGKSVVAVGGGTYAGQSALAVGLSTYAGRWILKASGSTNTRGTVAAGVGAGFVW</sequence>
<comment type="subcellular location">
    <subcellularLocation>
        <location evidence="2">Cell outer membrane</location>
    </subcellularLocation>
    <subcellularLocation>
        <location evidence="1">Cell surface</location>
    </subcellularLocation>
</comment>
<feature type="domain" description="Trimeric autotransporter adhesin YadA-like stalk" evidence="14">
    <location>
        <begin position="43"/>
        <end position="81"/>
    </location>
</feature>
<keyword evidence="7" id="KW-0732">Signal</keyword>
<feature type="domain" description="Trimeric autotransporter adhesin YadA-like head" evidence="13">
    <location>
        <begin position="219"/>
        <end position="245"/>
    </location>
</feature>
<dbReference type="RefSeq" id="WP_060239283.1">
    <property type="nucleotide sequence ID" value="NZ_LPJR01000002.1"/>
</dbReference>
<dbReference type="InterPro" id="IPR011049">
    <property type="entry name" value="Serralysin-like_metalloprot_C"/>
</dbReference>
<evidence type="ECO:0000259" key="12">
    <source>
        <dbReference type="Pfam" id="PF03895"/>
    </source>
</evidence>
<dbReference type="Gene3D" id="3.30.1300.30">
    <property type="entry name" value="GSPII I/J protein-like"/>
    <property type="match status" value="1"/>
</dbReference>
<dbReference type="GO" id="GO:0009279">
    <property type="term" value="C:cell outer membrane"/>
    <property type="evidence" value="ECO:0007669"/>
    <property type="project" value="UniProtKB-SubCell"/>
</dbReference>
<keyword evidence="5" id="KW-1134">Transmembrane beta strand</keyword>
<feature type="region of interest" description="Disordered" evidence="11">
    <location>
        <begin position="177"/>
        <end position="199"/>
    </location>
</feature>
<evidence type="ECO:0000256" key="2">
    <source>
        <dbReference type="ARBA" id="ARBA00004442"/>
    </source>
</evidence>
<evidence type="ECO:0000313" key="15">
    <source>
        <dbReference type="EMBL" id="KWF37439.1"/>
    </source>
</evidence>
<evidence type="ECO:0000256" key="7">
    <source>
        <dbReference type="ARBA" id="ARBA00022729"/>
    </source>
</evidence>
<feature type="domain" description="Trimeric autotransporter adhesin YadA-like C-terminal membrane anchor" evidence="12">
    <location>
        <begin position="302"/>
        <end position="360"/>
    </location>
</feature>
<evidence type="ECO:0000256" key="8">
    <source>
        <dbReference type="ARBA" id="ARBA00022927"/>
    </source>
</evidence>
<dbReference type="GO" id="GO:0015031">
    <property type="term" value="P:protein transport"/>
    <property type="evidence" value="ECO:0007669"/>
    <property type="project" value="UniProtKB-KW"/>
</dbReference>
<evidence type="ECO:0000256" key="4">
    <source>
        <dbReference type="ARBA" id="ARBA00022448"/>
    </source>
</evidence>
<feature type="non-terminal residue" evidence="15">
    <location>
        <position position="1"/>
    </location>
</feature>
<feature type="domain" description="Trimeric autotransporter adhesin YadA-like stalk" evidence="14">
    <location>
        <begin position="99"/>
        <end position="140"/>
    </location>
</feature>
<comment type="caution">
    <text evidence="15">The sequence shown here is derived from an EMBL/GenBank/DDBJ whole genome shotgun (WGS) entry which is preliminary data.</text>
</comment>
<dbReference type="SUPFAM" id="SSF54523">
    <property type="entry name" value="Pili subunits"/>
    <property type="match status" value="1"/>
</dbReference>
<dbReference type="InterPro" id="IPR005594">
    <property type="entry name" value="YadA_C"/>
</dbReference>
<evidence type="ECO:0000256" key="9">
    <source>
        <dbReference type="ARBA" id="ARBA00023136"/>
    </source>
</evidence>
<dbReference type="Gene3D" id="2.150.10.10">
    <property type="entry name" value="Serralysin-like metalloprotease, C-terminal"/>
    <property type="match status" value="2"/>
</dbReference>
<evidence type="ECO:0000313" key="16">
    <source>
        <dbReference type="Proteomes" id="UP000062912"/>
    </source>
</evidence>
<dbReference type="InterPro" id="IPR008640">
    <property type="entry name" value="Adhesin_Head_dom"/>
</dbReference>
<dbReference type="InterPro" id="IPR008635">
    <property type="entry name" value="Coiled_stalk_dom"/>
</dbReference>
<reference evidence="15 16" key="1">
    <citation type="submission" date="2015-11" db="EMBL/GenBank/DDBJ databases">
        <title>Expanding the genomic diversity of Burkholderia species for the development of highly accurate diagnostics.</title>
        <authorList>
            <person name="Sahl J."/>
            <person name="Keim P."/>
            <person name="Wagner D."/>
        </authorList>
    </citation>
    <scope>NUCLEOTIDE SEQUENCE [LARGE SCALE GENOMIC DNA]</scope>
    <source>
        <strain evidence="15 16">MSMB368WGS</strain>
    </source>
</reference>
<gene>
    <name evidence="15" type="ORF">WT56_34430</name>
</gene>
<dbReference type="GO" id="GO:0009986">
    <property type="term" value="C:cell surface"/>
    <property type="evidence" value="ECO:0007669"/>
    <property type="project" value="UniProtKB-SubCell"/>
</dbReference>
<protein>
    <submittedName>
        <fullName evidence="15">Peptide ABC transporter permease</fullName>
    </submittedName>
</protein>
<keyword evidence="6" id="KW-0812">Transmembrane</keyword>
<organism evidence="15 16">
    <name type="scientific">Burkholderia pseudomultivorans</name>
    <dbReference type="NCBI Taxonomy" id="1207504"/>
    <lineage>
        <taxon>Bacteria</taxon>
        <taxon>Pseudomonadati</taxon>
        <taxon>Pseudomonadota</taxon>
        <taxon>Betaproteobacteria</taxon>
        <taxon>Burkholderiales</taxon>
        <taxon>Burkholderiaceae</taxon>
        <taxon>Burkholderia</taxon>
        <taxon>Burkholderia cepacia complex</taxon>
    </lineage>
</organism>
<name>A0A132EM67_9BURK</name>
<feature type="domain" description="Trimeric autotransporter adhesin YadA-like stalk" evidence="14">
    <location>
        <begin position="252"/>
        <end position="281"/>
    </location>
</feature>
<evidence type="ECO:0000256" key="11">
    <source>
        <dbReference type="SAM" id="MobiDB-lite"/>
    </source>
</evidence>
<dbReference type="Proteomes" id="UP000062912">
    <property type="component" value="Unassembled WGS sequence"/>
</dbReference>
<evidence type="ECO:0000256" key="6">
    <source>
        <dbReference type="ARBA" id="ARBA00022692"/>
    </source>
</evidence>
<keyword evidence="10" id="KW-0998">Cell outer membrane</keyword>
<dbReference type="Gene3D" id="1.20.5.170">
    <property type="match status" value="1"/>
</dbReference>
<keyword evidence="9" id="KW-0472">Membrane</keyword>
<dbReference type="InterPro" id="IPR045584">
    <property type="entry name" value="Pilin-like"/>
</dbReference>
<comment type="similarity">
    <text evidence="3">Belongs to the autotransporter-2 (AT-2) (TC 1.B.40) family.</text>
</comment>
<evidence type="ECO:0000256" key="5">
    <source>
        <dbReference type="ARBA" id="ARBA00022452"/>
    </source>
</evidence>
<evidence type="ECO:0000256" key="3">
    <source>
        <dbReference type="ARBA" id="ARBA00005848"/>
    </source>
</evidence>
<evidence type="ECO:0000259" key="13">
    <source>
        <dbReference type="Pfam" id="PF05658"/>
    </source>
</evidence>